<dbReference type="EMBL" id="CAJZAI010000004">
    <property type="protein sequence ID" value="CAG9172668.1"/>
    <property type="molecule type" value="Genomic_DNA"/>
</dbReference>
<dbReference type="PANTHER" id="PTHR36582">
    <property type="entry name" value="ANTITOXIN PARD"/>
    <property type="match status" value="1"/>
</dbReference>
<reference evidence="3 4" key="1">
    <citation type="submission" date="2021-08" db="EMBL/GenBank/DDBJ databases">
        <authorList>
            <person name="Peeters C."/>
        </authorList>
    </citation>
    <scope>NUCLEOTIDE SEQUENCE [LARGE SCALE GENOMIC DNA]</scope>
    <source>
        <strain evidence="3 4">LMG 23992</strain>
    </source>
</reference>
<accession>A0ABM8WYK5</accession>
<proteinExistence type="inferred from homology"/>
<dbReference type="InterPro" id="IPR010985">
    <property type="entry name" value="Ribbon_hlx_hlx"/>
</dbReference>
<protein>
    <recommendedName>
        <fullName evidence="5">Type II toxin-antitoxin system ParD family antitoxin</fullName>
    </recommendedName>
</protein>
<evidence type="ECO:0000256" key="1">
    <source>
        <dbReference type="ARBA" id="ARBA00008580"/>
    </source>
</evidence>
<evidence type="ECO:0008006" key="5">
    <source>
        <dbReference type="Google" id="ProtNLM"/>
    </source>
</evidence>
<evidence type="ECO:0000256" key="2">
    <source>
        <dbReference type="ARBA" id="ARBA00022649"/>
    </source>
</evidence>
<keyword evidence="2" id="KW-1277">Toxin-antitoxin system</keyword>
<dbReference type="CDD" id="cd22231">
    <property type="entry name" value="RHH_NikR_HicB-like"/>
    <property type="match status" value="1"/>
</dbReference>
<dbReference type="SUPFAM" id="SSF47598">
    <property type="entry name" value="Ribbon-helix-helix"/>
    <property type="match status" value="1"/>
</dbReference>
<gene>
    <name evidence="3" type="ORF">LMG23992_02294</name>
</gene>
<dbReference type="PANTHER" id="PTHR36582:SF2">
    <property type="entry name" value="ANTITOXIN PARD"/>
    <property type="match status" value="1"/>
</dbReference>
<dbReference type="InterPro" id="IPR038296">
    <property type="entry name" value="ParD_sf"/>
</dbReference>
<organism evidence="3 4">
    <name type="scientific">Cupriavidus laharis</name>
    <dbReference type="NCBI Taxonomy" id="151654"/>
    <lineage>
        <taxon>Bacteria</taxon>
        <taxon>Pseudomonadati</taxon>
        <taxon>Pseudomonadota</taxon>
        <taxon>Betaproteobacteria</taxon>
        <taxon>Burkholderiales</taxon>
        <taxon>Burkholderiaceae</taxon>
        <taxon>Cupriavidus</taxon>
    </lineage>
</organism>
<dbReference type="Proteomes" id="UP000727654">
    <property type="component" value="Unassembled WGS sequence"/>
</dbReference>
<dbReference type="RefSeq" id="WP_224079907.1">
    <property type="nucleotide sequence ID" value="NZ_CAJZAI010000004.1"/>
</dbReference>
<comment type="similarity">
    <text evidence="1">Belongs to the ParD antitoxin family.</text>
</comment>
<evidence type="ECO:0000313" key="4">
    <source>
        <dbReference type="Proteomes" id="UP000727654"/>
    </source>
</evidence>
<name>A0ABM8WYK5_9BURK</name>
<dbReference type="InterPro" id="IPR022789">
    <property type="entry name" value="ParD"/>
</dbReference>
<evidence type="ECO:0000313" key="3">
    <source>
        <dbReference type="EMBL" id="CAG9172668.1"/>
    </source>
</evidence>
<sequence length="89" mass="9978">MNVNLTPRLEEMVKEKVANGLYNNASEVVREALRLMEARDRYELFREEAHKGMAQLQEGKTAPLDMEAAKKAAAENARLGRKVNPVVAP</sequence>
<dbReference type="NCBIfam" id="TIGR02606">
    <property type="entry name" value="antidote_CC2985"/>
    <property type="match status" value="1"/>
</dbReference>
<dbReference type="Pfam" id="PF03693">
    <property type="entry name" value="ParD_antitoxin"/>
    <property type="match status" value="1"/>
</dbReference>
<keyword evidence="4" id="KW-1185">Reference proteome</keyword>
<comment type="caution">
    <text evidence="3">The sequence shown here is derived from an EMBL/GenBank/DDBJ whole genome shotgun (WGS) entry which is preliminary data.</text>
</comment>
<dbReference type="Gene3D" id="6.10.10.120">
    <property type="entry name" value="Antitoxin ParD1-like"/>
    <property type="match status" value="1"/>
</dbReference>